<dbReference type="AlphaFoldDB" id="A0A0R1RRY7"/>
<protein>
    <submittedName>
        <fullName evidence="2">GTPase YqeH</fullName>
    </submittedName>
</protein>
<evidence type="ECO:0000313" key="3">
    <source>
        <dbReference type="Proteomes" id="UP000051697"/>
    </source>
</evidence>
<dbReference type="Pfam" id="PF01926">
    <property type="entry name" value="MMR_HSR1"/>
    <property type="match status" value="1"/>
</dbReference>
<gene>
    <name evidence="2" type="ORF">FC70_GL000545</name>
</gene>
<dbReference type="CDD" id="cd01855">
    <property type="entry name" value="YqeH"/>
    <property type="match status" value="1"/>
</dbReference>
<dbReference type="OrthoDB" id="9773841at2"/>
<dbReference type="SUPFAM" id="SSF52540">
    <property type="entry name" value="P-loop containing nucleoside triphosphate hydrolases"/>
    <property type="match status" value="1"/>
</dbReference>
<dbReference type="Gene3D" id="3.40.50.300">
    <property type="entry name" value="P-loop containing nucleotide triphosphate hydrolases"/>
    <property type="match status" value="1"/>
</dbReference>
<organism evidence="2 3">
    <name type="scientific">Paucilactobacillus oligofermentans DSM 15707 = LMG 22743</name>
    <dbReference type="NCBI Taxonomy" id="1423778"/>
    <lineage>
        <taxon>Bacteria</taxon>
        <taxon>Bacillati</taxon>
        <taxon>Bacillota</taxon>
        <taxon>Bacilli</taxon>
        <taxon>Lactobacillales</taxon>
        <taxon>Lactobacillaceae</taxon>
        <taxon>Paucilactobacillus</taxon>
    </lineage>
</organism>
<dbReference type="EMBL" id="AZFE01000030">
    <property type="protein sequence ID" value="KRL55960.1"/>
    <property type="molecule type" value="Genomic_DNA"/>
</dbReference>
<evidence type="ECO:0000313" key="2">
    <source>
        <dbReference type="EMBL" id="KRL55960.1"/>
    </source>
</evidence>
<accession>A0A0R1RRY7</accession>
<sequence>MTEVLTEEQNEELRCIGCGVLIQSDDPDGIGYTPTSAIKKGLETDELYCQRCFRLRHYNEIAPVSLTDDDFLRLLNQIRETDALIVYVIDIFDFNGSLIPGLHRFVGDNPILLVGNKEDILPRSLKRTKLMDWMRQQANLSGLRPIDVAMVSAKNNHQVADLLEKINKYRGNRDVYVVGVTNVGKSTLINQIIKSTTGVKELITTSRFPGTTLDKIQIPLDDGHELVDTPGIIHAEQMAHVLSAQALKLVAPQKEIKPRTFQLNDQQTIFLGGVARFDYVKGPKTGVVAYFDNNLNLHRTKLENADAFYEKHVGGLLTPPTEDDKDDFPTLERHEFHIDQKSDLVIEGLGWVTVPAGTNVAGWAPTGVSVLVRKAMI</sequence>
<dbReference type="STRING" id="1423778.FC70_GL000545"/>
<dbReference type="PATRIC" id="fig|1423778.4.peg.572"/>
<dbReference type="Pfam" id="PF21516">
    <property type="entry name" value="YqeH-like_C"/>
    <property type="match status" value="1"/>
</dbReference>
<dbReference type="InterPro" id="IPR006073">
    <property type="entry name" value="GTP-bd"/>
</dbReference>
<name>A0A0R1RRY7_9LACO</name>
<dbReference type="PROSITE" id="PS51721">
    <property type="entry name" value="G_CP"/>
    <property type="match status" value="1"/>
</dbReference>
<comment type="caution">
    <text evidence="2">The sequence shown here is derived from an EMBL/GenBank/DDBJ whole genome shotgun (WGS) entry which is preliminary data.</text>
</comment>
<proteinExistence type="predicted"/>
<dbReference type="InterPro" id="IPR048422">
    <property type="entry name" value="NOA1/YqeH-like_C"/>
</dbReference>
<feature type="domain" description="CP-type G" evidence="1">
    <location>
        <begin position="72"/>
        <end position="235"/>
    </location>
</feature>
<dbReference type="GO" id="GO:0005525">
    <property type="term" value="F:GTP binding"/>
    <property type="evidence" value="ECO:0007669"/>
    <property type="project" value="InterPro"/>
</dbReference>
<dbReference type="PANTHER" id="PTHR46434:SF1">
    <property type="entry name" value="GENETIC INTERACTOR OF PROHIBITINS 3, MITOCHONDRIAL"/>
    <property type="match status" value="1"/>
</dbReference>
<dbReference type="KEGG" id="lol:LACOL_0750"/>
<evidence type="ECO:0000259" key="1">
    <source>
        <dbReference type="PROSITE" id="PS51721"/>
    </source>
</evidence>
<dbReference type="InterPro" id="IPR027417">
    <property type="entry name" value="P-loop_NTPase"/>
</dbReference>
<dbReference type="NCBIfam" id="TIGR03597">
    <property type="entry name" value="GTPase_YqeH"/>
    <property type="match status" value="1"/>
</dbReference>
<dbReference type="Proteomes" id="UP000051697">
    <property type="component" value="Unassembled WGS sequence"/>
</dbReference>
<reference evidence="2 3" key="1">
    <citation type="journal article" date="2015" name="Genome Announc.">
        <title>Expanding the biotechnology potential of lactobacilli through comparative genomics of 213 strains and associated genera.</title>
        <authorList>
            <person name="Sun Z."/>
            <person name="Harris H.M."/>
            <person name="McCann A."/>
            <person name="Guo C."/>
            <person name="Argimon S."/>
            <person name="Zhang W."/>
            <person name="Yang X."/>
            <person name="Jeffery I.B."/>
            <person name="Cooney J.C."/>
            <person name="Kagawa T.F."/>
            <person name="Liu W."/>
            <person name="Song Y."/>
            <person name="Salvetti E."/>
            <person name="Wrobel A."/>
            <person name="Rasinkangas P."/>
            <person name="Parkhill J."/>
            <person name="Rea M.C."/>
            <person name="O'Sullivan O."/>
            <person name="Ritari J."/>
            <person name="Douillard F.P."/>
            <person name="Paul Ross R."/>
            <person name="Yang R."/>
            <person name="Briner A.E."/>
            <person name="Felis G.E."/>
            <person name="de Vos W.M."/>
            <person name="Barrangou R."/>
            <person name="Klaenhammer T.R."/>
            <person name="Caufield P.W."/>
            <person name="Cui Y."/>
            <person name="Zhang H."/>
            <person name="O'Toole P.W."/>
        </authorList>
    </citation>
    <scope>NUCLEOTIDE SEQUENCE [LARGE SCALE GENOMIC DNA]</scope>
    <source>
        <strain evidence="2 3">DSM 15707</strain>
    </source>
</reference>
<dbReference type="RefSeq" id="WP_057889522.1">
    <property type="nucleotide sequence ID" value="NZ_AZFE01000030.1"/>
</dbReference>
<dbReference type="PANTHER" id="PTHR46434">
    <property type="entry name" value="GENETIC INTERACTOR OF PROHIBITINS 3, MITOCHONDRIAL"/>
    <property type="match status" value="1"/>
</dbReference>
<dbReference type="InterPro" id="IPR019988">
    <property type="entry name" value="GTP-bd_ribosome_bgen_YqeH"/>
</dbReference>
<keyword evidence="3" id="KW-1185">Reference proteome</keyword>
<dbReference type="InterPro" id="IPR030378">
    <property type="entry name" value="G_CP_dom"/>
</dbReference>
<dbReference type="InterPro" id="IPR050896">
    <property type="entry name" value="Mito_lipid_metab_GTPase"/>
</dbReference>